<evidence type="ECO:0000256" key="1">
    <source>
        <dbReference type="SAM" id="Phobius"/>
    </source>
</evidence>
<sequence length="403" mass="46336">MKTNHSNNKQTVEDLLKRLPKIQDKRSKQEILRNIEKEFQTIDDDTRPRKRKKLWIPVVATFCSIIVLLVVARSLDFDLIQRNNSSMDIAINESATEREYSSELPENDVIENNSVANSADRLLTDDSLFPFKNINEDTFSYSVEYIQKDNTIYTAWLVEDLSYIIPISLIDSEGLVTNLDDYYMKLDQFVQPETYGLRNLQLEKLDIQLDSAPNELEVIFNDTYPVTASSNHLQSFRKLISYMFRPYGYEKLKVSGNHPFVEKLSEHNMLSLMELQPVAYKKFQSSDKETTWLIPIEKGHISSFEEALTEMTLNESANEVLATVPNDAQIEVETKEDSVRAMIRSELLGNNQGTVTMIEAILMTAKSYGYDKVDLDIGYNRVGKYDLTKELTVPIQVNPIPIQ</sequence>
<evidence type="ECO:0000313" key="2">
    <source>
        <dbReference type="EMBL" id="PWU68614.1"/>
    </source>
</evidence>
<dbReference type="AlphaFoldDB" id="A0A317L039"/>
<feature type="transmembrane region" description="Helical" evidence="1">
    <location>
        <begin position="54"/>
        <end position="75"/>
    </location>
</feature>
<accession>A0A317L039</accession>
<dbReference type="OrthoDB" id="2965336at2"/>
<keyword evidence="1" id="KW-0812">Transmembrane</keyword>
<protein>
    <recommendedName>
        <fullName evidence="4">Sigma-X negative effector</fullName>
    </recommendedName>
</protein>
<evidence type="ECO:0000313" key="3">
    <source>
        <dbReference type="Proteomes" id="UP000245624"/>
    </source>
</evidence>
<keyword evidence="1" id="KW-1133">Transmembrane helix</keyword>
<name>A0A317L039_9BACI</name>
<dbReference type="Proteomes" id="UP000245624">
    <property type="component" value="Unassembled WGS sequence"/>
</dbReference>
<keyword evidence="1" id="KW-0472">Membrane</keyword>
<organism evidence="2 3">
    <name type="scientific">Gracilibacillus dipsosauri</name>
    <dbReference type="NCBI Taxonomy" id="178340"/>
    <lineage>
        <taxon>Bacteria</taxon>
        <taxon>Bacillati</taxon>
        <taxon>Bacillota</taxon>
        <taxon>Bacilli</taxon>
        <taxon>Bacillales</taxon>
        <taxon>Bacillaceae</taxon>
        <taxon>Gracilibacillus</taxon>
    </lineage>
</organism>
<keyword evidence="3" id="KW-1185">Reference proteome</keyword>
<reference evidence="2 3" key="1">
    <citation type="submission" date="2018-05" db="EMBL/GenBank/DDBJ databases">
        <title>Genomic analysis of Gracilibacillus dipsosauri DD1 reveals novel features of a salt-tolerant amylase.</title>
        <authorList>
            <person name="Deutch C.E."/>
            <person name="Yang S."/>
        </authorList>
    </citation>
    <scope>NUCLEOTIDE SEQUENCE [LARGE SCALE GENOMIC DNA]</scope>
    <source>
        <strain evidence="2 3">DD1</strain>
    </source>
</reference>
<proteinExistence type="predicted"/>
<comment type="caution">
    <text evidence="2">The sequence shown here is derived from an EMBL/GenBank/DDBJ whole genome shotgun (WGS) entry which is preliminary data.</text>
</comment>
<evidence type="ECO:0008006" key="4">
    <source>
        <dbReference type="Google" id="ProtNLM"/>
    </source>
</evidence>
<gene>
    <name evidence="2" type="ORF">DLJ74_09280</name>
</gene>
<dbReference type="RefSeq" id="WP_109984242.1">
    <property type="nucleotide sequence ID" value="NZ_QGTD01000008.1"/>
</dbReference>
<dbReference type="EMBL" id="QGTD01000008">
    <property type="protein sequence ID" value="PWU68614.1"/>
    <property type="molecule type" value="Genomic_DNA"/>
</dbReference>